<dbReference type="Gene3D" id="3.30.1370.100">
    <property type="entry name" value="MutL, C-terminal domain, regulatory subdomain"/>
    <property type="match status" value="1"/>
</dbReference>
<dbReference type="PANTHER" id="PTHR10073:SF12">
    <property type="entry name" value="DNA MISMATCH REPAIR PROTEIN MLH1"/>
    <property type="match status" value="1"/>
</dbReference>
<dbReference type="EMBL" id="UINC01125111">
    <property type="protein sequence ID" value="SVD02715.1"/>
    <property type="molecule type" value="Genomic_DNA"/>
</dbReference>
<dbReference type="InterPro" id="IPR014790">
    <property type="entry name" value="MutL_C"/>
</dbReference>
<evidence type="ECO:0000313" key="2">
    <source>
        <dbReference type="EMBL" id="SVD02715.1"/>
    </source>
</evidence>
<dbReference type="GO" id="GO:0032300">
    <property type="term" value="C:mismatch repair complex"/>
    <property type="evidence" value="ECO:0007669"/>
    <property type="project" value="InterPro"/>
</dbReference>
<dbReference type="GO" id="GO:0016887">
    <property type="term" value="F:ATP hydrolysis activity"/>
    <property type="evidence" value="ECO:0007669"/>
    <property type="project" value="InterPro"/>
</dbReference>
<accession>A0A382RZX5</accession>
<feature type="domain" description="MutL C-terminal dimerisation" evidence="1">
    <location>
        <begin position="40"/>
        <end position="181"/>
    </location>
</feature>
<evidence type="ECO:0000259" key="1">
    <source>
        <dbReference type="SMART" id="SM00853"/>
    </source>
</evidence>
<dbReference type="AlphaFoldDB" id="A0A382RZX5"/>
<dbReference type="PANTHER" id="PTHR10073">
    <property type="entry name" value="DNA MISMATCH REPAIR PROTEIN MLH, PMS, MUTL"/>
    <property type="match status" value="1"/>
</dbReference>
<reference evidence="2" key="1">
    <citation type="submission" date="2018-05" db="EMBL/GenBank/DDBJ databases">
        <authorList>
            <person name="Lanie J.A."/>
            <person name="Ng W.-L."/>
            <person name="Kazmierczak K.M."/>
            <person name="Andrzejewski T.M."/>
            <person name="Davidsen T.M."/>
            <person name="Wayne K.J."/>
            <person name="Tettelin H."/>
            <person name="Glass J.I."/>
            <person name="Rusch D."/>
            <person name="Podicherti R."/>
            <person name="Tsui H.-C.T."/>
            <person name="Winkler M.E."/>
        </authorList>
    </citation>
    <scope>NUCLEOTIDE SEQUENCE</scope>
</reference>
<dbReference type="SUPFAM" id="SSF118116">
    <property type="entry name" value="DNA mismatch repair protein MutL"/>
    <property type="match status" value="1"/>
</dbReference>
<proteinExistence type="predicted"/>
<organism evidence="2">
    <name type="scientific">marine metagenome</name>
    <dbReference type="NCBI Taxonomy" id="408172"/>
    <lineage>
        <taxon>unclassified sequences</taxon>
        <taxon>metagenomes</taxon>
        <taxon>ecological metagenomes</taxon>
    </lineage>
</organism>
<dbReference type="GO" id="GO:0140664">
    <property type="term" value="F:ATP-dependent DNA damage sensor activity"/>
    <property type="evidence" value="ECO:0007669"/>
    <property type="project" value="InterPro"/>
</dbReference>
<dbReference type="Pfam" id="PF08676">
    <property type="entry name" value="MutL_C"/>
    <property type="match status" value="1"/>
</dbReference>
<dbReference type="Gene3D" id="3.30.1540.20">
    <property type="entry name" value="MutL, C-terminal domain, dimerisation subdomain"/>
    <property type="match status" value="1"/>
</dbReference>
<protein>
    <recommendedName>
        <fullName evidence="1">MutL C-terminal dimerisation domain-containing protein</fullName>
    </recommendedName>
</protein>
<name>A0A382RZX5_9ZZZZ</name>
<feature type="non-terminal residue" evidence="2">
    <location>
        <position position="1"/>
    </location>
</feature>
<gene>
    <name evidence="2" type="ORF">METZ01_LOCUS355569</name>
</gene>
<dbReference type="InterPro" id="IPR042121">
    <property type="entry name" value="MutL_C_regsub"/>
</dbReference>
<dbReference type="GO" id="GO:0005524">
    <property type="term" value="F:ATP binding"/>
    <property type="evidence" value="ECO:0007669"/>
    <property type="project" value="InterPro"/>
</dbReference>
<dbReference type="InterPro" id="IPR037198">
    <property type="entry name" value="MutL_C_sf"/>
</dbReference>
<dbReference type="GO" id="GO:0006298">
    <property type="term" value="P:mismatch repair"/>
    <property type="evidence" value="ECO:0007669"/>
    <property type="project" value="InterPro"/>
</dbReference>
<dbReference type="InterPro" id="IPR038973">
    <property type="entry name" value="MutL/Mlh/Pms-like"/>
</dbReference>
<sequence>NDVNLSIDNNDKVSRAHIRIGLKTDDYPFESPELQSVTENIWQIHNKYLITEIKSGLIIIDQHVAHERILFEEAKNAIEGNGFTSQTILFPQTVKFLPEEYEILIEITHYLEKIGFRFREFGENTIIIEGIPPDINWGNEHQIIREIIDQYISVKKIDPNFIDQIAAMYACKSAIKAGDSLKQSEIRNLIDRLFMTNHPYYCPHGRPIIINLSIDELDERFERH</sequence>
<dbReference type="InterPro" id="IPR042120">
    <property type="entry name" value="MutL_C_dimsub"/>
</dbReference>
<dbReference type="SMART" id="SM00853">
    <property type="entry name" value="MutL_C"/>
    <property type="match status" value="1"/>
</dbReference>